<dbReference type="Pfam" id="PF07866">
    <property type="entry name" value="DUF1653"/>
    <property type="match status" value="1"/>
</dbReference>
<evidence type="ECO:0000313" key="2">
    <source>
        <dbReference type="EMBL" id="QAY73649.1"/>
    </source>
</evidence>
<feature type="domain" description="DUF1653" evidence="1">
    <location>
        <begin position="14"/>
        <end position="74"/>
    </location>
</feature>
<dbReference type="OrthoDB" id="371169at2"/>
<dbReference type="Gene3D" id="2.30.30.320">
    <property type="entry name" value="DUF1653-like domain"/>
    <property type="match status" value="1"/>
</dbReference>
<keyword evidence="3" id="KW-1185">Reference proteome</keyword>
<organism evidence="2 3">
    <name type="scientific">Agromyces protaetiae</name>
    <dbReference type="NCBI Taxonomy" id="2509455"/>
    <lineage>
        <taxon>Bacteria</taxon>
        <taxon>Bacillati</taxon>
        <taxon>Actinomycetota</taxon>
        <taxon>Actinomycetes</taxon>
        <taxon>Micrococcales</taxon>
        <taxon>Microbacteriaceae</taxon>
        <taxon>Agromyces</taxon>
    </lineage>
</organism>
<name>A0A4P6FGQ0_9MICO</name>
<evidence type="ECO:0000313" key="3">
    <source>
        <dbReference type="Proteomes" id="UP000291259"/>
    </source>
</evidence>
<dbReference type="InterPro" id="IPR037135">
    <property type="entry name" value="DUF1653-like_dom_sf"/>
</dbReference>
<dbReference type="EMBL" id="CP035491">
    <property type="protein sequence ID" value="QAY73649.1"/>
    <property type="molecule type" value="Genomic_DNA"/>
</dbReference>
<dbReference type="Proteomes" id="UP000291259">
    <property type="component" value="Chromosome"/>
</dbReference>
<sequence length="84" mass="9515">MSTPDRPESLVTPGLYEHFKGNRYEVLHLARDSETEAEVVVYRALYGAFGVWVRPLAMWVEQVECDGRVMPRFRRIGSAATDAG</sequence>
<dbReference type="InterPro" id="IPR023387">
    <property type="entry name" value="DUF1653-like_dom"/>
</dbReference>
<dbReference type="AlphaFoldDB" id="A0A4P6FGQ0"/>
<evidence type="ECO:0000259" key="1">
    <source>
        <dbReference type="Pfam" id="PF07866"/>
    </source>
</evidence>
<dbReference type="KEGG" id="agf:ET445_10155"/>
<dbReference type="RefSeq" id="WP_129191123.1">
    <property type="nucleotide sequence ID" value="NZ_CP035491.1"/>
</dbReference>
<accession>A0A4P6FGQ0</accession>
<gene>
    <name evidence="2" type="ORF">ET445_10155</name>
</gene>
<reference evidence="2 3" key="1">
    <citation type="submission" date="2019-01" db="EMBL/GenBank/DDBJ databases">
        <title>Genome sequencing of strain FW100M-8.</title>
        <authorList>
            <person name="Heo J."/>
            <person name="Kim S.-J."/>
            <person name="Kim J.-S."/>
            <person name="Hong S.-B."/>
            <person name="Kwon S.-W."/>
        </authorList>
    </citation>
    <scope>NUCLEOTIDE SEQUENCE [LARGE SCALE GENOMIC DNA]</scope>
    <source>
        <strain evidence="2 3">FW100M-8</strain>
    </source>
</reference>
<proteinExistence type="predicted"/>
<protein>
    <submittedName>
        <fullName evidence="2">DUF1653 domain-containing protein</fullName>
    </submittedName>
</protein>